<keyword evidence="5" id="KW-0418">Kinase</keyword>
<proteinExistence type="predicted"/>
<dbReference type="Gene3D" id="3.30.200.20">
    <property type="entry name" value="Phosphorylase Kinase, domain 1"/>
    <property type="match status" value="1"/>
</dbReference>
<dbReference type="InterPro" id="IPR011009">
    <property type="entry name" value="Kinase-like_dom_sf"/>
</dbReference>
<dbReference type="GO" id="GO:0005634">
    <property type="term" value="C:nucleus"/>
    <property type="evidence" value="ECO:0007669"/>
    <property type="project" value="TreeGrafter"/>
</dbReference>
<dbReference type="GO" id="GO:0000278">
    <property type="term" value="P:mitotic cell cycle"/>
    <property type="evidence" value="ECO:0007669"/>
    <property type="project" value="TreeGrafter"/>
</dbReference>
<evidence type="ECO:0000256" key="10">
    <source>
        <dbReference type="SAM" id="MobiDB-lite"/>
    </source>
</evidence>
<keyword evidence="4" id="KW-0547">Nucleotide-binding</keyword>
<dbReference type="SUPFAM" id="SSF56112">
    <property type="entry name" value="Protein kinase-like (PK-like)"/>
    <property type="match status" value="1"/>
</dbReference>
<dbReference type="Gene3D" id="1.10.510.10">
    <property type="entry name" value="Transferase(Phosphotransferase) domain 1"/>
    <property type="match status" value="1"/>
</dbReference>
<feature type="compositionally biased region" description="Polar residues" evidence="10">
    <location>
        <begin position="127"/>
        <end position="137"/>
    </location>
</feature>
<dbReference type="GO" id="GO:0072354">
    <property type="term" value="F:histone H3T3 kinase activity"/>
    <property type="evidence" value="ECO:0007669"/>
    <property type="project" value="TreeGrafter"/>
</dbReference>
<accession>A0A6J3M5E9</accession>
<evidence type="ECO:0000256" key="1">
    <source>
        <dbReference type="ARBA" id="ARBA00012513"/>
    </source>
</evidence>
<dbReference type="GeneID" id="54362758"/>
<dbReference type="Proteomes" id="UP000504637">
    <property type="component" value="Unplaced"/>
</dbReference>
<keyword evidence="6" id="KW-0067">ATP-binding</keyword>
<reference evidence="13" key="2">
    <citation type="submission" date="2020-04" db="EMBL/GenBank/DDBJ databases">
        <authorList>
            <consortium name="NCBI Genome Project"/>
        </authorList>
    </citation>
    <scope>NUCLEOTIDE SEQUENCE</scope>
    <source>
        <strain evidence="13">CBS 342.82</strain>
    </source>
</reference>
<dbReference type="Pfam" id="PF12330">
    <property type="entry name" value="Haspin_kinase"/>
    <property type="match status" value="1"/>
</dbReference>
<evidence type="ECO:0000256" key="3">
    <source>
        <dbReference type="ARBA" id="ARBA00022679"/>
    </source>
</evidence>
<feature type="compositionally biased region" description="Basic and acidic residues" evidence="10">
    <location>
        <begin position="107"/>
        <end position="117"/>
    </location>
</feature>
<evidence type="ECO:0000256" key="2">
    <source>
        <dbReference type="ARBA" id="ARBA00022527"/>
    </source>
</evidence>
<dbReference type="PANTHER" id="PTHR24419:SF18">
    <property type="entry name" value="SERINE_THREONINE-PROTEIN KINASE HASPIN"/>
    <property type="match status" value="1"/>
</dbReference>
<feature type="region of interest" description="Disordered" evidence="10">
    <location>
        <begin position="122"/>
        <end position="143"/>
    </location>
</feature>
<dbReference type="PANTHER" id="PTHR24419">
    <property type="entry name" value="INTERLEUKIN-1 RECEPTOR-ASSOCIATED KINASE"/>
    <property type="match status" value="1"/>
</dbReference>
<dbReference type="AlphaFoldDB" id="A0A6J3M5E9"/>
<evidence type="ECO:0000313" key="13">
    <source>
        <dbReference type="RefSeq" id="XP_033459098.1"/>
    </source>
</evidence>
<keyword evidence="2" id="KW-0723">Serine/threonine-protein kinase</keyword>
<feature type="domain" description="Serine/threonine-protein kinase haspin C-terminal" evidence="11">
    <location>
        <begin position="495"/>
        <end position="616"/>
    </location>
</feature>
<evidence type="ECO:0000259" key="11">
    <source>
        <dbReference type="SMART" id="SM01331"/>
    </source>
</evidence>
<feature type="compositionally biased region" description="Basic residues" evidence="10">
    <location>
        <begin position="1"/>
        <end position="12"/>
    </location>
</feature>
<dbReference type="GO" id="GO:0005737">
    <property type="term" value="C:cytoplasm"/>
    <property type="evidence" value="ECO:0007669"/>
    <property type="project" value="TreeGrafter"/>
</dbReference>
<keyword evidence="12" id="KW-1185">Reference proteome</keyword>
<name>A0A6J3M5E9_9PEZI</name>
<comment type="catalytic activity">
    <reaction evidence="8">
        <text>L-seryl-[protein] + ATP = O-phospho-L-seryl-[protein] + ADP + H(+)</text>
        <dbReference type="Rhea" id="RHEA:17989"/>
        <dbReference type="Rhea" id="RHEA-COMP:9863"/>
        <dbReference type="Rhea" id="RHEA-COMP:11604"/>
        <dbReference type="ChEBI" id="CHEBI:15378"/>
        <dbReference type="ChEBI" id="CHEBI:29999"/>
        <dbReference type="ChEBI" id="CHEBI:30616"/>
        <dbReference type="ChEBI" id="CHEBI:83421"/>
        <dbReference type="ChEBI" id="CHEBI:456216"/>
        <dbReference type="EC" id="2.7.11.1"/>
    </reaction>
</comment>
<evidence type="ECO:0000256" key="9">
    <source>
        <dbReference type="SAM" id="Coils"/>
    </source>
</evidence>
<feature type="coiled-coil region" evidence="9">
    <location>
        <begin position="654"/>
        <end position="681"/>
    </location>
</feature>
<evidence type="ECO:0000313" key="12">
    <source>
        <dbReference type="Proteomes" id="UP000504637"/>
    </source>
</evidence>
<reference evidence="13" key="1">
    <citation type="submission" date="2020-01" db="EMBL/GenBank/DDBJ databases">
        <authorList>
            <consortium name="DOE Joint Genome Institute"/>
            <person name="Haridas S."/>
            <person name="Albert R."/>
            <person name="Binder M."/>
            <person name="Bloem J."/>
            <person name="Labutti K."/>
            <person name="Salamov A."/>
            <person name="Andreopoulos B."/>
            <person name="Baker S.E."/>
            <person name="Barry K."/>
            <person name="Bills G."/>
            <person name="Bluhm B.H."/>
            <person name="Cannon C."/>
            <person name="Castanera R."/>
            <person name="Culley D.E."/>
            <person name="Daum C."/>
            <person name="Ezra D."/>
            <person name="Gonzalez J.B."/>
            <person name="Henrissat B."/>
            <person name="Kuo A."/>
            <person name="Liang C."/>
            <person name="Lipzen A."/>
            <person name="Lutzoni F."/>
            <person name="Magnuson J."/>
            <person name="Mondo S."/>
            <person name="Nolan M."/>
            <person name="Ohm R."/>
            <person name="Pangilinan J."/>
            <person name="Park H.-J."/>
            <person name="Ramirez L."/>
            <person name="Alfaro M."/>
            <person name="Sun H."/>
            <person name="Tritt A."/>
            <person name="Yoshinaga Y."/>
            <person name="Zwiers L.-H."/>
            <person name="Turgeon B.G."/>
            <person name="Goodwin S.B."/>
            <person name="Spatafora J.W."/>
            <person name="Crous P.W."/>
            <person name="Grigoriev I.V."/>
        </authorList>
    </citation>
    <scope>NUCLEOTIDE SEQUENCE</scope>
    <source>
        <strain evidence="13">CBS 342.82</strain>
    </source>
</reference>
<reference evidence="13" key="3">
    <citation type="submission" date="2025-08" db="UniProtKB">
        <authorList>
            <consortium name="RefSeq"/>
        </authorList>
    </citation>
    <scope>IDENTIFICATION</scope>
    <source>
        <strain evidence="13">CBS 342.82</strain>
    </source>
</reference>
<dbReference type="GO" id="GO:0035556">
    <property type="term" value="P:intracellular signal transduction"/>
    <property type="evidence" value="ECO:0007669"/>
    <property type="project" value="TreeGrafter"/>
</dbReference>
<comment type="catalytic activity">
    <reaction evidence="7">
        <text>L-threonyl-[protein] + ATP = O-phospho-L-threonyl-[protein] + ADP + H(+)</text>
        <dbReference type="Rhea" id="RHEA:46608"/>
        <dbReference type="Rhea" id="RHEA-COMP:11060"/>
        <dbReference type="Rhea" id="RHEA-COMP:11605"/>
        <dbReference type="ChEBI" id="CHEBI:15378"/>
        <dbReference type="ChEBI" id="CHEBI:30013"/>
        <dbReference type="ChEBI" id="CHEBI:30616"/>
        <dbReference type="ChEBI" id="CHEBI:61977"/>
        <dbReference type="ChEBI" id="CHEBI:456216"/>
        <dbReference type="EC" id="2.7.11.1"/>
    </reaction>
</comment>
<dbReference type="RefSeq" id="XP_033459098.1">
    <property type="nucleotide sequence ID" value="XM_033604958.1"/>
</dbReference>
<evidence type="ECO:0000256" key="7">
    <source>
        <dbReference type="ARBA" id="ARBA00047899"/>
    </source>
</evidence>
<feature type="region of interest" description="Disordered" evidence="10">
    <location>
        <begin position="98"/>
        <end position="117"/>
    </location>
</feature>
<dbReference type="EC" id="2.7.11.1" evidence="1"/>
<gene>
    <name evidence="13" type="ORF">K489DRAFT_380794</name>
</gene>
<keyword evidence="9" id="KW-0175">Coiled coil</keyword>
<dbReference type="SMART" id="SM01331">
    <property type="entry name" value="DUF3635"/>
    <property type="match status" value="1"/>
</dbReference>
<evidence type="ECO:0000256" key="5">
    <source>
        <dbReference type="ARBA" id="ARBA00022777"/>
    </source>
</evidence>
<sequence length="682" mass="76714">MPRPKTYGKKSRPLGESHVVDFSSPEQRSRKCSTTIDLDLIEKCTKLRLKSDDARPEPGLKDQRRILGERNANCSTVKKGTEVGVSCQPEVNLNVESRSARKHVSRPVKEDIKKSEVAKISTKHETVVSSPRISSNSDRPRKTNTHIFFDDENTDAIEHHGEGIEHITRLASTSTDEKPLRHSEAGEVYDEHCSSLLSLSSRPSSAFSTFETWSAEVESHFAVSKLAEASFGEVYRLSLLDDIPEFSKADESVFKIIALKSPSATHPTDKRKKTALLKREELMSTPSDVANEVRLLQRMTHIPGFTNFRDIRILQGRPSGPFVAAFHEFDKSQKAKGKDGSHFPDPAKKASYAETQLWAIIEMQDAGTDLERLVEAGRCTSVWRTWDIFWHTTLALAKGEQGARFEHRDLHLGNICIRNMPGSSSLSSSTAREAAEEWLTEDIDVQRKLAFTPLDTTIIDYTLSRATMTSVEDDEDGDELEADTDIAYMDLSRDPAIFQGDSTEEYQYDIYRYMRGVLFCDDAYHDFDSNGNSSPEDHEIGQNDADGSVRTWSEYHPQTNLVWLHFVLYMLLEQIVWPSETRAPSKRPGKGSHAYKDEQAKHKLRVARHKRGKHLEAILLELQTILDPAQICANGVRSAGDLVALAMGEGWLDLQDVIGRMDSANDDADELEMEFEALNLEG</sequence>
<protein>
    <recommendedName>
        <fullName evidence="1">non-specific serine/threonine protein kinase</fullName>
        <ecNumber evidence="1">2.7.11.1</ecNumber>
    </recommendedName>
</protein>
<dbReference type="InterPro" id="IPR024604">
    <property type="entry name" value="GSG2_C"/>
</dbReference>
<evidence type="ECO:0000256" key="8">
    <source>
        <dbReference type="ARBA" id="ARBA00048679"/>
    </source>
</evidence>
<evidence type="ECO:0000256" key="6">
    <source>
        <dbReference type="ARBA" id="ARBA00022840"/>
    </source>
</evidence>
<feature type="region of interest" description="Disordered" evidence="10">
    <location>
        <begin position="1"/>
        <end position="28"/>
    </location>
</feature>
<evidence type="ECO:0000256" key="4">
    <source>
        <dbReference type="ARBA" id="ARBA00022741"/>
    </source>
</evidence>
<dbReference type="GO" id="GO:0005524">
    <property type="term" value="F:ATP binding"/>
    <property type="evidence" value="ECO:0007669"/>
    <property type="project" value="UniProtKB-KW"/>
</dbReference>
<dbReference type="OrthoDB" id="21018at2759"/>
<keyword evidence="3" id="KW-0808">Transferase</keyword>
<organism evidence="13">
    <name type="scientific">Dissoconium aciculare CBS 342.82</name>
    <dbReference type="NCBI Taxonomy" id="1314786"/>
    <lineage>
        <taxon>Eukaryota</taxon>
        <taxon>Fungi</taxon>
        <taxon>Dikarya</taxon>
        <taxon>Ascomycota</taxon>
        <taxon>Pezizomycotina</taxon>
        <taxon>Dothideomycetes</taxon>
        <taxon>Dothideomycetidae</taxon>
        <taxon>Mycosphaerellales</taxon>
        <taxon>Dissoconiaceae</taxon>
        <taxon>Dissoconium</taxon>
    </lineage>
</organism>